<dbReference type="HOGENOM" id="CLU_267382_0_0_1"/>
<dbReference type="InterPro" id="IPR043502">
    <property type="entry name" value="DNA/RNA_pol_sf"/>
</dbReference>
<feature type="compositionally biased region" description="Pro residues" evidence="1">
    <location>
        <begin position="129"/>
        <end position="151"/>
    </location>
</feature>
<dbReference type="AlphaFoldDB" id="A0A0C9UG46"/>
<feature type="region of interest" description="Disordered" evidence="1">
    <location>
        <begin position="124"/>
        <end position="176"/>
    </location>
</feature>
<dbReference type="InterPro" id="IPR043128">
    <property type="entry name" value="Rev_trsase/Diguanyl_cyclase"/>
</dbReference>
<feature type="region of interest" description="Disordered" evidence="1">
    <location>
        <begin position="816"/>
        <end position="943"/>
    </location>
</feature>
<keyword evidence="3" id="KW-1185">Reference proteome</keyword>
<protein>
    <submittedName>
        <fullName evidence="2">Uncharacterized protein</fullName>
    </submittedName>
</protein>
<dbReference type="Gene3D" id="3.10.10.10">
    <property type="entry name" value="HIV Type 1 Reverse Transcriptase, subunit A, domain 1"/>
    <property type="match status" value="1"/>
</dbReference>
<dbReference type="EMBL" id="KN837516">
    <property type="protein sequence ID" value="KIJ24210.1"/>
    <property type="molecule type" value="Genomic_DNA"/>
</dbReference>
<dbReference type="Gene3D" id="3.30.70.270">
    <property type="match status" value="1"/>
</dbReference>
<evidence type="ECO:0000313" key="2">
    <source>
        <dbReference type="EMBL" id="KIJ24210.1"/>
    </source>
</evidence>
<feature type="compositionally biased region" description="Low complexity" evidence="1">
    <location>
        <begin position="818"/>
        <end position="831"/>
    </location>
</feature>
<gene>
    <name evidence="2" type="ORF">M422DRAFT_275056</name>
</gene>
<proteinExistence type="predicted"/>
<feature type="compositionally biased region" description="Pro residues" evidence="1">
    <location>
        <begin position="158"/>
        <end position="171"/>
    </location>
</feature>
<feature type="compositionally biased region" description="Pro residues" evidence="1">
    <location>
        <begin position="907"/>
        <end position="920"/>
    </location>
</feature>
<evidence type="ECO:0000313" key="3">
    <source>
        <dbReference type="Proteomes" id="UP000054279"/>
    </source>
</evidence>
<dbReference type="InterPro" id="IPR021109">
    <property type="entry name" value="Peptidase_aspartic_dom_sf"/>
</dbReference>
<accession>A0A0C9UG46</accession>
<sequence>MRLSLPLESPFLNKEDDIDELDLNTLIIDNKTAERRRASIHQDVTSRRHRNLFHIILVWLEELDPTLYPPRVYPVSTRSDINLSTLHLLRRFVAGASHDKTFEPEWTPLAIVWVTEYFELDTSLSTVSPSPPPSPPAASSPASPYPSPPLSPTFHTPPSSPRNSPPAPPTPQNLRFSMTSAVPTFSGGMKENGCDWLKDIKAHFDDARMSTDEERCEYFELKLRADAARRFEELPEIVRTNWKALEAEWKKMYPSRTAYLNTTKDIDEFYDLRITDKDLSKRPADNRDGDPEWAIAQFVEKLRYLGSKVGDVLPTYGTQGPPLESLCNDLSALDHSYIARLAAQQENIQLQLDSIAQISQANARPQRVGFPNLQPTSSFSSNVTATTPGAFTAPSIFPTHDHMNRPLRPIANNVNNPNSFSAEPRKNANSPANNTFDASPSGICQYEEAVNRWFTTYRTDATPNTSHPFPLTPGSPSPGSGECWRCGHKGHYKDSTECLRNNPLPEKEQQYRRIVGTSILNTVRNVKTTTAFQIKCGTFDDFDRNYAFVSDNAEPQYEDHLDHNPFLGNTMGDDLDQDVPYTNDNTPPLNPYPTMSDPVKLFQIQTELLQSRQRRSGHIIHQHQQTKLVHLCNSRSNLERFKHSFITPVDITGKCPIRFLATVDNGAGLCAIDSHIWGQWQRDFGNTIDSEVGAKVGSGHIIKSRGCIVLHMNVEGIACDVVFEILDSQGAFEILLGKPWLGLTKATREYTEDTLVFRVGSIKIIIPNRAPKLPLEFKVPQGVRVLPARTNPSHNQPTKTIPQPRLIPAPTTIKLAKTYPSTPTTPRIPISFPGPIPPPNPRREHTATSHNRPLEGGTQPPTPSPPPRGDGEPPISRSSPDPLSHGGDSESPPPHSAPDRTTQQPGASPPATPAPRPPSRGRPDNQQPTSSNNEKDDTSNPSINLLSVLPIDIYDPYLNVPALAIEPEKPLQPPHPFSARGINSKEYIEEHKQTHELVEALRQRSQAQDPYNPARIAEIQHEIIVGEEYTPEQESRVRKLVTEYAEIFARNLSEVRPVKGVEHRIDVPSDAVLPKNAKPLALPTVQADWLKKHVMKLLDSTTPELLCQSITRMSNPKRCHYNTQHLRILANTACKDAGAPLPHPKDSSDRNLVPAPPTYEPGWRLCNNFCALNAVTKVPMFPTGDLPAKQSKMAGHEWYIGIDLAAAYHACTVRQSDWGYLAFKVNDLGFFAWA</sequence>
<name>A0A0C9UG46_SPHS4</name>
<dbReference type="Gene3D" id="2.40.70.10">
    <property type="entry name" value="Acid Proteases"/>
    <property type="match status" value="1"/>
</dbReference>
<feature type="compositionally biased region" description="Polar residues" evidence="1">
    <location>
        <begin position="414"/>
        <end position="438"/>
    </location>
</feature>
<feature type="region of interest" description="Disordered" evidence="1">
    <location>
        <begin position="414"/>
        <end position="439"/>
    </location>
</feature>
<dbReference type="Proteomes" id="UP000054279">
    <property type="component" value="Unassembled WGS sequence"/>
</dbReference>
<reference evidence="2 3" key="1">
    <citation type="submission" date="2014-06" db="EMBL/GenBank/DDBJ databases">
        <title>Evolutionary Origins and Diversification of the Mycorrhizal Mutualists.</title>
        <authorList>
            <consortium name="DOE Joint Genome Institute"/>
            <consortium name="Mycorrhizal Genomics Consortium"/>
            <person name="Kohler A."/>
            <person name="Kuo A."/>
            <person name="Nagy L.G."/>
            <person name="Floudas D."/>
            <person name="Copeland A."/>
            <person name="Barry K.W."/>
            <person name="Cichocki N."/>
            <person name="Veneault-Fourrey C."/>
            <person name="LaButti K."/>
            <person name="Lindquist E.A."/>
            <person name="Lipzen A."/>
            <person name="Lundell T."/>
            <person name="Morin E."/>
            <person name="Murat C."/>
            <person name="Riley R."/>
            <person name="Ohm R."/>
            <person name="Sun H."/>
            <person name="Tunlid A."/>
            <person name="Henrissat B."/>
            <person name="Grigoriev I.V."/>
            <person name="Hibbett D.S."/>
            <person name="Martin F."/>
        </authorList>
    </citation>
    <scope>NUCLEOTIDE SEQUENCE [LARGE SCALE GENOMIC DNA]</scope>
    <source>
        <strain evidence="2 3">SS14</strain>
    </source>
</reference>
<dbReference type="OrthoDB" id="2448050at2759"/>
<dbReference type="SUPFAM" id="SSF56672">
    <property type="entry name" value="DNA/RNA polymerases"/>
    <property type="match status" value="1"/>
</dbReference>
<organism evidence="2 3">
    <name type="scientific">Sphaerobolus stellatus (strain SS14)</name>
    <dbReference type="NCBI Taxonomy" id="990650"/>
    <lineage>
        <taxon>Eukaryota</taxon>
        <taxon>Fungi</taxon>
        <taxon>Dikarya</taxon>
        <taxon>Basidiomycota</taxon>
        <taxon>Agaricomycotina</taxon>
        <taxon>Agaricomycetes</taxon>
        <taxon>Phallomycetidae</taxon>
        <taxon>Geastrales</taxon>
        <taxon>Sphaerobolaceae</taxon>
        <taxon>Sphaerobolus</taxon>
    </lineage>
</organism>
<evidence type="ECO:0000256" key="1">
    <source>
        <dbReference type="SAM" id="MobiDB-lite"/>
    </source>
</evidence>